<dbReference type="GO" id="GO:0003677">
    <property type="term" value="F:DNA binding"/>
    <property type="evidence" value="ECO:0007669"/>
    <property type="project" value="InterPro"/>
</dbReference>
<evidence type="ECO:0000313" key="2">
    <source>
        <dbReference type="EMBL" id="SEW57454.1"/>
    </source>
</evidence>
<dbReference type="AlphaFoldDB" id="A0A1I0SE45"/>
<dbReference type="InterPro" id="IPR009057">
    <property type="entry name" value="Homeodomain-like_sf"/>
</dbReference>
<evidence type="ECO:0000256" key="1">
    <source>
        <dbReference type="SAM" id="Coils"/>
    </source>
</evidence>
<keyword evidence="3" id="KW-1185">Reference proteome</keyword>
<proteinExistence type="predicted"/>
<dbReference type="InterPro" id="IPR002514">
    <property type="entry name" value="Transposase_8"/>
</dbReference>
<evidence type="ECO:0000313" key="3">
    <source>
        <dbReference type="Proteomes" id="UP000199310"/>
    </source>
</evidence>
<keyword evidence="1" id="KW-0175">Coiled coil</keyword>
<name>A0A1I0SE45_9BACT</name>
<dbReference type="Pfam" id="PF01527">
    <property type="entry name" value="HTH_Tnp_1"/>
    <property type="match status" value="1"/>
</dbReference>
<organism evidence="2 3">
    <name type="scientific">Chitinophaga arvensicola</name>
    <dbReference type="NCBI Taxonomy" id="29529"/>
    <lineage>
        <taxon>Bacteria</taxon>
        <taxon>Pseudomonadati</taxon>
        <taxon>Bacteroidota</taxon>
        <taxon>Chitinophagia</taxon>
        <taxon>Chitinophagales</taxon>
        <taxon>Chitinophagaceae</taxon>
        <taxon>Chitinophaga</taxon>
    </lineage>
</organism>
<dbReference type="PANTHER" id="PTHR33215">
    <property type="entry name" value="PROTEIN DISTAL ANTENNA"/>
    <property type="match status" value="1"/>
</dbReference>
<dbReference type="Proteomes" id="UP000199310">
    <property type="component" value="Unassembled WGS sequence"/>
</dbReference>
<dbReference type="EMBL" id="FOJG01000003">
    <property type="protein sequence ID" value="SEW57454.1"/>
    <property type="molecule type" value="Genomic_DNA"/>
</dbReference>
<dbReference type="STRING" id="29529.SAMN04488122_6791"/>
<reference evidence="3" key="1">
    <citation type="submission" date="2016-10" db="EMBL/GenBank/DDBJ databases">
        <authorList>
            <person name="Varghese N."/>
            <person name="Submissions S."/>
        </authorList>
    </citation>
    <scope>NUCLEOTIDE SEQUENCE [LARGE SCALE GENOMIC DNA]</scope>
    <source>
        <strain evidence="3">DSM 3695</strain>
    </source>
</reference>
<sequence>MSKKARRGYDKSFKLMAVELHKSGKPAGTVAKELGIDVGMLRRWTREFSADETRSFPGNGKQDLTAEQKEIQSLRKALQEAEMENRILKKAVSTFSREDNKYSGS</sequence>
<dbReference type="InterPro" id="IPR051839">
    <property type="entry name" value="RD_transcriptional_regulator"/>
</dbReference>
<dbReference type="OrthoDB" id="884299at2"/>
<dbReference type="SUPFAM" id="SSF46689">
    <property type="entry name" value="Homeodomain-like"/>
    <property type="match status" value="1"/>
</dbReference>
<protein>
    <submittedName>
        <fullName evidence="2">Transposase</fullName>
    </submittedName>
</protein>
<dbReference type="PANTHER" id="PTHR33215:SF13">
    <property type="entry name" value="PROTEIN DISTAL ANTENNA"/>
    <property type="match status" value="1"/>
</dbReference>
<dbReference type="GO" id="GO:0006313">
    <property type="term" value="P:DNA transposition"/>
    <property type="evidence" value="ECO:0007669"/>
    <property type="project" value="InterPro"/>
</dbReference>
<dbReference type="RefSeq" id="WP_089904810.1">
    <property type="nucleotide sequence ID" value="NZ_FOJG01000003.1"/>
</dbReference>
<dbReference type="Gene3D" id="1.10.10.60">
    <property type="entry name" value="Homeodomain-like"/>
    <property type="match status" value="1"/>
</dbReference>
<accession>A0A1I0SE45</accession>
<feature type="coiled-coil region" evidence="1">
    <location>
        <begin position="61"/>
        <end position="98"/>
    </location>
</feature>
<dbReference type="GO" id="GO:0004803">
    <property type="term" value="F:transposase activity"/>
    <property type="evidence" value="ECO:0007669"/>
    <property type="project" value="InterPro"/>
</dbReference>
<gene>
    <name evidence="2" type="ORF">SAMN04488122_6791</name>
</gene>